<organism evidence="5 6">
    <name type="scientific">Ditylenchus dipsaci</name>
    <dbReference type="NCBI Taxonomy" id="166011"/>
    <lineage>
        <taxon>Eukaryota</taxon>
        <taxon>Metazoa</taxon>
        <taxon>Ecdysozoa</taxon>
        <taxon>Nematoda</taxon>
        <taxon>Chromadorea</taxon>
        <taxon>Rhabditida</taxon>
        <taxon>Tylenchina</taxon>
        <taxon>Tylenchomorpha</taxon>
        <taxon>Sphaerularioidea</taxon>
        <taxon>Anguinidae</taxon>
        <taxon>Anguininae</taxon>
        <taxon>Ditylenchus</taxon>
    </lineage>
</organism>
<feature type="domain" description="SMC hinge" evidence="4">
    <location>
        <begin position="478"/>
        <end position="528"/>
    </location>
</feature>
<reference evidence="6" key="1">
    <citation type="submission" date="2022-11" db="UniProtKB">
        <authorList>
            <consortium name="WormBaseParasite"/>
        </authorList>
    </citation>
    <scope>IDENTIFICATION</scope>
</reference>
<evidence type="ECO:0000259" key="3">
    <source>
        <dbReference type="Pfam" id="PF02463"/>
    </source>
</evidence>
<evidence type="ECO:0000313" key="6">
    <source>
        <dbReference type="WBParaSite" id="jg24887"/>
    </source>
</evidence>
<protein>
    <submittedName>
        <fullName evidence="6">Structural maintenance of chromosomes protein 3</fullName>
    </submittedName>
</protein>
<proteinExistence type="predicted"/>
<feature type="domain" description="RecF/RecN/SMC N-terminal" evidence="3">
    <location>
        <begin position="25"/>
        <end position="118"/>
    </location>
</feature>
<dbReference type="Gene3D" id="1.20.1060.20">
    <property type="match status" value="1"/>
</dbReference>
<dbReference type="GO" id="GO:0032991">
    <property type="term" value="C:protein-containing complex"/>
    <property type="evidence" value="ECO:0007669"/>
    <property type="project" value="UniProtKB-ARBA"/>
</dbReference>
<accession>A0A915DY12</accession>
<dbReference type="SUPFAM" id="SSF75553">
    <property type="entry name" value="Smc hinge domain"/>
    <property type="match status" value="1"/>
</dbReference>
<name>A0A915DY12_9BILA</name>
<dbReference type="Pfam" id="PF02463">
    <property type="entry name" value="SMC_N"/>
    <property type="match status" value="1"/>
</dbReference>
<dbReference type="Pfam" id="PF06470">
    <property type="entry name" value="SMC_hinge"/>
    <property type="match status" value="1"/>
</dbReference>
<feature type="coiled-coil region" evidence="2">
    <location>
        <begin position="424"/>
        <end position="451"/>
    </location>
</feature>
<feature type="coiled-coil region" evidence="2">
    <location>
        <begin position="191"/>
        <end position="260"/>
    </location>
</feature>
<dbReference type="GO" id="GO:0005524">
    <property type="term" value="F:ATP binding"/>
    <property type="evidence" value="ECO:0007669"/>
    <property type="project" value="InterPro"/>
</dbReference>
<dbReference type="SUPFAM" id="SSF52540">
    <property type="entry name" value="P-loop containing nucleoside triphosphate hydrolases"/>
    <property type="match status" value="1"/>
</dbReference>
<dbReference type="AlphaFoldDB" id="A0A915DY12"/>
<sequence>MTKERSLRASLEVVMSIETTLVPSRSYRDTTSVNNFSPKHNVVVGRNGSGKSNFFYAIQFVLSNEYSHLNQEQRHNILHEGTGNRSTLAKVEIVFDNADHRIPSDSSEVRIMRQIVNLMESAGFSRSNPYYIVKQGKITELATSADPQRLKLIREVAGTRFHRWSPQQIRRRKRRPQRVPKWDKMKRAVEFTVYELEVKEARNKCDKLSTERERINSQQNAVESDLIKTKQDLQNVEGDIRKLQNTYKGMNDERKALLDEKTNCLENKTQLELYIKDLDEDLNRERSGRVSAEKNLEGIKKDIEKKETGFNYFAQTEQKLKELYAKQGHLEHFRTGEDRDKYLNREIHFIEKQIEQSKQQIVDIQRSMEEERTETTELEQQLSVLGLRIQQNVSQIDVLNEKYSTTKAKLDSAVSKQMENSRAEKNARDAYGNMQAEISQLEQEIRRLTSKAIMNGSASVNTVLEQFRRNGGNQRVLDGYHGMVIDLFDCESSYNKAIEVTAEGRLFYHVVDDDTIAMQILRAINEQELRVK</sequence>
<dbReference type="GO" id="GO:0005694">
    <property type="term" value="C:chromosome"/>
    <property type="evidence" value="ECO:0007669"/>
    <property type="project" value="InterPro"/>
</dbReference>
<dbReference type="InterPro" id="IPR027417">
    <property type="entry name" value="P-loop_NTPase"/>
</dbReference>
<evidence type="ECO:0000256" key="2">
    <source>
        <dbReference type="SAM" id="Coils"/>
    </source>
</evidence>
<evidence type="ECO:0000313" key="5">
    <source>
        <dbReference type="Proteomes" id="UP000887574"/>
    </source>
</evidence>
<evidence type="ECO:0000259" key="4">
    <source>
        <dbReference type="Pfam" id="PF06470"/>
    </source>
</evidence>
<keyword evidence="1 2" id="KW-0175">Coiled coil</keyword>
<dbReference type="WBParaSite" id="jg24887">
    <property type="protein sequence ID" value="jg24887"/>
    <property type="gene ID" value="jg24887"/>
</dbReference>
<feature type="coiled-coil region" evidence="2">
    <location>
        <begin position="347"/>
        <end position="381"/>
    </location>
</feature>
<keyword evidence="5" id="KW-1185">Reference proteome</keyword>
<dbReference type="InterPro" id="IPR003395">
    <property type="entry name" value="RecF/RecN/SMC_N"/>
</dbReference>
<dbReference type="Proteomes" id="UP000887574">
    <property type="component" value="Unplaced"/>
</dbReference>
<dbReference type="InterPro" id="IPR036277">
    <property type="entry name" value="SMC_hinge_sf"/>
</dbReference>
<dbReference type="PANTHER" id="PTHR43977">
    <property type="entry name" value="STRUCTURAL MAINTENANCE OF CHROMOSOMES PROTEIN 3"/>
    <property type="match status" value="1"/>
</dbReference>
<dbReference type="GO" id="GO:0051276">
    <property type="term" value="P:chromosome organization"/>
    <property type="evidence" value="ECO:0007669"/>
    <property type="project" value="InterPro"/>
</dbReference>
<evidence type="ECO:0000256" key="1">
    <source>
        <dbReference type="ARBA" id="ARBA00023054"/>
    </source>
</evidence>
<dbReference type="InterPro" id="IPR010935">
    <property type="entry name" value="SMC_hinge"/>
</dbReference>
<dbReference type="Gene3D" id="3.40.50.300">
    <property type="entry name" value="P-loop containing nucleotide triphosphate hydrolases"/>
    <property type="match status" value="1"/>
</dbReference>